<protein>
    <submittedName>
        <fullName evidence="4">GNAT family N-acetyltransferase</fullName>
    </submittedName>
</protein>
<accession>A0A6N6VLA8</accession>
<evidence type="ECO:0000256" key="2">
    <source>
        <dbReference type="ARBA" id="ARBA00023315"/>
    </source>
</evidence>
<gene>
    <name evidence="4" type="ORF">F2P47_07195</name>
</gene>
<evidence type="ECO:0000313" key="4">
    <source>
        <dbReference type="EMBL" id="KAB7740823.1"/>
    </source>
</evidence>
<dbReference type="CDD" id="cd04301">
    <property type="entry name" value="NAT_SF"/>
    <property type="match status" value="1"/>
</dbReference>
<dbReference type="AlphaFoldDB" id="A0A6N6VLA8"/>
<dbReference type="InterPro" id="IPR016181">
    <property type="entry name" value="Acyl_CoA_acyltransferase"/>
</dbReference>
<keyword evidence="5" id="KW-1185">Reference proteome</keyword>
<dbReference type="SUPFAM" id="SSF55729">
    <property type="entry name" value="Acyl-CoA N-acyltransferases (Nat)"/>
    <property type="match status" value="1"/>
</dbReference>
<evidence type="ECO:0000313" key="5">
    <source>
        <dbReference type="Proteomes" id="UP000468901"/>
    </source>
</evidence>
<dbReference type="PANTHER" id="PTHR43877:SF1">
    <property type="entry name" value="ACETYLTRANSFERASE"/>
    <property type="match status" value="1"/>
</dbReference>
<evidence type="ECO:0000256" key="1">
    <source>
        <dbReference type="ARBA" id="ARBA00022679"/>
    </source>
</evidence>
<dbReference type="Pfam" id="PF13673">
    <property type="entry name" value="Acetyltransf_10"/>
    <property type="match status" value="1"/>
</dbReference>
<dbReference type="PANTHER" id="PTHR43877">
    <property type="entry name" value="AMINOALKYLPHOSPHONATE N-ACETYLTRANSFERASE-RELATED-RELATED"/>
    <property type="match status" value="1"/>
</dbReference>
<dbReference type="GO" id="GO:0016747">
    <property type="term" value="F:acyltransferase activity, transferring groups other than amino-acyl groups"/>
    <property type="evidence" value="ECO:0007669"/>
    <property type="project" value="InterPro"/>
</dbReference>
<evidence type="ECO:0000259" key="3">
    <source>
        <dbReference type="PROSITE" id="PS51186"/>
    </source>
</evidence>
<feature type="domain" description="N-acetyltransferase" evidence="3">
    <location>
        <begin position="11"/>
        <end position="153"/>
    </location>
</feature>
<dbReference type="InterPro" id="IPR050832">
    <property type="entry name" value="Bact_Acetyltransf"/>
</dbReference>
<dbReference type="Gene3D" id="3.40.630.30">
    <property type="match status" value="1"/>
</dbReference>
<sequence length="159" mass="17838">MGSTHRRMPALLLRPAWPDEGPALSALAMKAKAQWGYDEDFMARCQAELTVTPWHIGSEHFRVAQCGQKVAGFSCVRVREARALLQHLVVNPDFAHLGVGHRLMSDLLEHARRHGIRLVHVEADPNAAGFYEREGFRQRGHVPSGSIAGRKLPLMELRF</sequence>
<keyword evidence="2" id="KW-0012">Acyltransferase</keyword>
<dbReference type="Proteomes" id="UP000468901">
    <property type="component" value="Unassembled WGS sequence"/>
</dbReference>
<dbReference type="EMBL" id="WESC01000005">
    <property type="protein sequence ID" value="KAB7740823.1"/>
    <property type="molecule type" value="Genomic_DNA"/>
</dbReference>
<keyword evidence="1 4" id="KW-0808">Transferase</keyword>
<name>A0A6N6VLA8_9HYPH</name>
<dbReference type="InterPro" id="IPR000182">
    <property type="entry name" value="GNAT_dom"/>
</dbReference>
<dbReference type="PROSITE" id="PS51186">
    <property type="entry name" value="GNAT"/>
    <property type="match status" value="1"/>
</dbReference>
<proteinExistence type="predicted"/>
<dbReference type="RefSeq" id="WP_152215665.1">
    <property type="nucleotide sequence ID" value="NZ_JBAQYD010000143.1"/>
</dbReference>
<comment type="caution">
    <text evidence="4">The sequence shown here is derived from an EMBL/GenBank/DDBJ whole genome shotgun (WGS) entry which is preliminary data.</text>
</comment>
<reference evidence="4 5" key="1">
    <citation type="submission" date="2019-09" db="EMBL/GenBank/DDBJ databases">
        <title>Parvibaculum sedimenti sp. nov., isolated from sediment.</title>
        <authorList>
            <person name="Wang Y."/>
        </authorList>
    </citation>
    <scope>NUCLEOTIDE SEQUENCE [LARGE SCALE GENOMIC DNA]</scope>
    <source>
        <strain evidence="4 5">HXT-9</strain>
    </source>
</reference>
<organism evidence="4 5">
    <name type="scientific">Parvibaculum sedimenti</name>
    <dbReference type="NCBI Taxonomy" id="2608632"/>
    <lineage>
        <taxon>Bacteria</taxon>
        <taxon>Pseudomonadati</taxon>
        <taxon>Pseudomonadota</taxon>
        <taxon>Alphaproteobacteria</taxon>
        <taxon>Hyphomicrobiales</taxon>
        <taxon>Parvibaculaceae</taxon>
        <taxon>Parvibaculum</taxon>
    </lineage>
</organism>